<organism evidence="4 5">
    <name type="scientific">Fulvivirga lutea</name>
    <dbReference type="NCBI Taxonomy" id="2810512"/>
    <lineage>
        <taxon>Bacteria</taxon>
        <taxon>Pseudomonadati</taxon>
        <taxon>Bacteroidota</taxon>
        <taxon>Cytophagia</taxon>
        <taxon>Cytophagales</taxon>
        <taxon>Fulvivirgaceae</taxon>
        <taxon>Fulvivirga</taxon>
    </lineage>
</organism>
<sequence length="793" mass="88428">MLRFIIILLSLVISTFVSAQFIDVSQDLGITTQYGTSTLGGGVSFYDFNADGLDDLTLATSSGQSIKFFINKGNGQFEQIDLLPEEKSESKHVLWIDYDNDGNTDFFVSNFDDINKLYKNTGSLKLIDVTESVNLPLSTLTSLGVDWGDFDRDGFLDLYVTDKRYDGKPEFASNKLYKNINGNSFLDVTLELGVADSAKLPFCASFFDYDRDRWQDIYIVQDLTPLSTLLNNRSALKFKNTSIRSGSSLPRTSGMGIALGDYDNNGFEDIYVTNIQNGNRLLMNDSSMFTEVAENANVTFNGFCWGANFFDMDNDGDLDLYVSGSLVGSHVPSSALFENKSSGNFERFEQGFVGDTVASYANAIGDLDSDGLLDIAVNNINDYQSQIWHNLGADNNWIKFDLEGTLSPKDAYGSLIRIFVNGKEAIQRKYCGIGFLGQNSKYVHFGLNNNQSVDSVIVEWTSGHNDTVRSVSINQINKLKEGRYSVVKPKLVIEGKDYLCPGEGIVLGSSIYSSKFDYSWSNGSSSPMIIVEESGIYRLEVDIGGRALVDSINLQIEFAESPNPDVIINDVNCFGNEDGEIFLSGESLSFVEWEDGINSFTKKMLPPAKYNVVIGNNFGCELDTSLLVSEPEELVINITYTTLEPNEFNVYASVSGGVEPYNYLWNDALKQTNDTITINLPGIYELTIRDKNDCFEKKVIRIEDPILDSDESLNSEILKVFPNPVQDYIFIDNSNGIFKSYEIVDVIGKLINYGTLENDLNQIKLSQHNNSRLIILTLSGDKEKRRMKILFQD</sequence>
<dbReference type="RefSeq" id="WP_205721153.1">
    <property type="nucleotide sequence ID" value="NZ_CP070608.1"/>
</dbReference>
<proteinExistence type="predicted"/>
<dbReference type="InterPro" id="IPR011519">
    <property type="entry name" value="UnbV_ASPIC"/>
</dbReference>
<evidence type="ECO:0000313" key="4">
    <source>
        <dbReference type="EMBL" id="QSE96639.1"/>
    </source>
</evidence>
<dbReference type="PANTHER" id="PTHR16026:SF0">
    <property type="entry name" value="CARTILAGE ACIDIC PROTEIN 1"/>
    <property type="match status" value="1"/>
</dbReference>
<dbReference type="EMBL" id="CP070608">
    <property type="protein sequence ID" value="QSE96639.1"/>
    <property type="molecule type" value="Genomic_DNA"/>
</dbReference>
<dbReference type="SUPFAM" id="SSF69318">
    <property type="entry name" value="Integrin alpha N-terminal domain"/>
    <property type="match status" value="1"/>
</dbReference>
<gene>
    <name evidence="4" type="ORF">JR347_13675</name>
</gene>
<feature type="domain" description="ASPIC/UnbV" evidence="3">
    <location>
        <begin position="411"/>
        <end position="476"/>
    </location>
</feature>
<dbReference type="Pfam" id="PF13517">
    <property type="entry name" value="FG-GAP_3"/>
    <property type="match status" value="2"/>
</dbReference>
<protein>
    <submittedName>
        <fullName evidence="4">CRTAC1 family protein</fullName>
    </submittedName>
</protein>
<reference evidence="4" key="1">
    <citation type="submission" date="2021-02" db="EMBL/GenBank/DDBJ databases">
        <title>Fulvivirga sp. S481 isolated from sea water.</title>
        <authorList>
            <person name="Bae S.S."/>
            <person name="Baek K."/>
        </authorList>
    </citation>
    <scope>NUCLEOTIDE SEQUENCE</scope>
    <source>
        <strain evidence="4">S481</strain>
    </source>
</reference>
<dbReference type="Gene3D" id="2.60.40.740">
    <property type="match status" value="1"/>
</dbReference>
<dbReference type="Proteomes" id="UP000662783">
    <property type="component" value="Chromosome"/>
</dbReference>
<evidence type="ECO:0000313" key="5">
    <source>
        <dbReference type="Proteomes" id="UP000662783"/>
    </source>
</evidence>
<feature type="signal peptide" evidence="2">
    <location>
        <begin position="1"/>
        <end position="19"/>
    </location>
</feature>
<dbReference type="AlphaFoldDB" id="A0A974ZZT4"/>
<evidence type="ECO:0000256" key="1">
    <source>
        <dbReference type="ARBA" id="ARBA00022729"/>
    </source>
</evidence>
<keyword evidence="5" id="KW-1185">Reference proteome</keyword>
<dbReference type="PANTHER" id="PTHR16026">
    <property type="entry name" value="CARTILAGE ACIDIC PROTEIN 1"/>
    <property type="match status" value="1"/>
</dbReference>
<accession>A0A974ZZT4</accession>
<dbReference type="InterPro" id="IPR013517">
    <property type="entry name" value="FG-GAP"/>
</dbReference>
<evidence type="ECO:0000256" key="2">
    <source>
        <dbReference type="SAM" id="SignalP"/>
    </source>
</evidence>
<dbReference type="KEGG" id="fuv:JR347_13675"/>
<dbReference type="InterPro" id="IPR028994">
    <property type="entry name" value="Integrin_alpha_N"/>
</dbReference>
<feature type="chain" id="PRO_5037100366" evidence="2">
    <location>
        <begin position="20"/>
        <end position="793"/>
    </location>
</feature>
<dbReference type="InterPro" id="IPR027039">
    <property type="entry name" value="Crtac1"/>
</dbReference>
<dbReference type="Gene3D" id="2.130.10.130">
    <property type="entry name" value="Integrin alpha, N-terminal"/>
    <property type="match status" value="1"/>
</dbReference>
<dbReference type="Pfam" id="PF07593">
    <property type="entry name" value="UnbV_ASPIC"/>
    <property type="match status" value="1"/>
</dbReference>
<name>A0A974ZZT4_9BACT</name>
<keyword evidence="1 2" id="KW-0732">Signal</keyword>
<evidence type="ECO:0000259" key="3">
    <source>
        <dbReference type="Pfam" id="PF07593"/>
    </source>
</evidence>